<name>A0A6I4TD56_9SPHN</name>
<evidence type="ECO:0000313" key="3">
    <source>
        <dbReference type="EMBL" id="MXO75241.1"/>
    </source>
</evidence>
<reference evidence="3 4" key="1">
    <citation type="submission" date="2019-12" db="EMBL/GenBank/DDBJ databases">
        <title>Genomic-based taxomic classification of the family Erythrobacteraceae.</title>
        <authorList>
            <person name="Xu L."/>
        </authorList>
    </citation>
    <scope>NUCLEOTIDE SEQUENCE [LARGE SCALE GENOMIC DNA]</scope>
    <source>
        <strain evidence="3 4">100921-2</strain>
    </source>
</reference>
<sequence length="252" mass="26133">MTRSLRRTTAAASLATLALALGGCQALGIGGNRMASAPAADGEIAAPFDFGAEQLAEGREALRKGHIPVAIDSFMLAKSFQEHAPAAYNGLAVAYSRLGREDLAERFFLTAVALSPEDSRYRSNLALFYVRSGIPRVGQAALAAAAPAATPAPAPAPDVLVAETTVVSPVVRQLAGGISVQAPPRRIQRVSAAEVTIRAAEPGAPALATNQRRAVIEVGARSARPAVRTVTVASVRPAARVQTYPIRIPLGE</sequence>
<keyword evidence="1" id="KW-0802">TPR repeat</keyword>
<keyword evidence="4" id="KW-1185">Reference proteome</keyword>
<dbReference type="PROSITE" id="PS50005">
    <property type="entry name" value="TPR"/>
    <property type="match status" value="1"/>
</dbReference>
<dbReference type="InterPro" id="IPR011990">
    <property type="entry name" value="TPR-like_helical_dom_sf"/>
</dbReference>
<feature type="repeat" description="TPR" evidence="1">
    <location>
        <begin position="85"/>
        <end position="118"/>
    </location>
</feature>
<proteinExistence type="predicted"/>
<evidence type="ECO:0000256" key="2">
    <source>
        <dbReference type="SAM" id="SignalP"/>
    </source>
</evidence>
<feature type="chain" id="PRO_5026209166" evidence="2">
    <location>
        <begin position="27"/>
        <end position="252"/>
    </location>
</feature>
<evidence type="ECO:0000256" key="1">
    <source>
        <dbReference type="PROSITE-ProRule" id="PRU00339"/>
    </source>
</evidence>
<feature type="signal peptide" evidence="2">
    <location>
        <begin position="1"/>
        <end position="26"/>
    </location>
</feature>
<dbReference type="SUPFAM" id="SSF48452">
    <property type="entry name" value="TPR-like"/>
    <property type="match status" value="1"/>
</dbReference>
<organism evidence="3 4">
    <name type="scientific">Tsuneonella aeria</name>
    <dbReference type="NCBI Taxonomy" id="1837929"/>
    <lineage>
        <taxon>Bacteria</taxon>
        <taxon>Pseudomonadati</taxon>
        <taxon>Pseudomonadota</taxon>
        <taxon>Alphaproteobacteria</taxon>
        <taxon>Sphingomonadales</taxon>
        <taxon>Erythrobacteraceae</taxon>
        <taxon>Tsuneonella</taxon>
    </lineage>
</organism>
<evidence type="ECO:0000313" key="4">
    <source>
        <dbReference type="Proteomes" id="UP000439522"/>
    </source>
</evidence>
<dbReference type="AlphaFoldDB" id="A0A6I4TD56"/>
<gene>
    <name evidence="3" type="ORF">GRI40_08435</name>
</gene>
<dbReference type="RefSeq" id="WP_160610905.1">
    <property type="nucleotide sequence ID" value="NZ_WTZA01000001.1"/>
</dbReference>
<dbReference type="EMBL" id="WTZA01000001">
    <property type="protein sequence ID" value="MXO75241.1"/>
    <property type="molecule type" value="Genomic_DNA"/>
</dbReference>
<protein>
    <submittedName>
        <fullName evidence="3">Uncharacterized protein</fullName>
    </submittedName>
</protein>
<dbReference type="OrthoDB" id="7190835at2"/>
<dbReference type="InterPro" id="IPR019734">
    <property type="entry name" value="TPR_rpt"/>
</dbReference>
<dbReference type="Proteomes" id="UP000439522">
    <property type="component" value="Unassembled WGS sequence"/>
</dbReference>
<keyword evidence="2" id="KW-0732">Signal</keyword>
<dbReference type="SMART" id="SM00028">
    <property type="entry name" value="TPR"/>
    <property type="match status" value="1"/>
</dbReference>
<dbReference type="PROSITE" id="PS51257">
    <property type="entry name" value="PROKAR_LIPOPROTEIN"/>
    <property type="match status" value="1"/>
</dbReference>
<comment type="caution">
    <text evidence="3">The sequence shown here is derived from an EMBL/GenBank/DDBJ whole genome shotgun (WGS) entry which is preliminary data.</text>
</comment>
<dbReference type="Gene3D" id="1.25.40.10">
    <property type="entry name" value="Tetratricopeptide repeat domain"/>
    <property type="match status" value="1"/>
</dbReference>
<accession>A0A6I4TD56</accession>